<dbReference type="Proteomes" id="UP000299102">
    <property type="component" value="Unassembled WGS sequence"/>
</dbReference>
<organism evidence="1 2">
    <name type="scientific">Eumeta variegata</name>
    <name type="common">Bagworm moth</name>
    <name type="synonym">Eumeta japonica</name>
    <dbReference type="NCBI Taxonomy" id="151549"/>
    <lineage>
        <taxon>Eukaryota</taxon>
        <taxon>Metazoa</taxon>
        <taxon>Ecdysozoa</taxon>
        <taxon>Arthropoda</taxon>
        <taxon>Hexapoda</taxon>
        <taxon>Insecta</taxon>
        <taxon>Pterygota</taxon>
        <taxon>Neoptera</taxon>
        <taxon>Endopterygota</taxon>
        <taxon>Lepidoptera</taxon>
        <taxon>Glossata</taxon>
        <taxon>Ditrysia</taxon>
        <taxon>Tineoidea</taxon>
        <taxon>Psychidae</taxon>
        <taxon>Oiketicinae</taxon>
        <taxon>Eumeta</taxon>
    </lineage>
</organism>
<accession>A0A4C1YLZ2</accession>
<evidence type="ECO:0000313" key="2">
    <source>
        <dbReference type="Proteomes" id="UP000299102"/>
    </source>
</evidence>
<evidence type="ECO:0000313" key="1">
    <source>
        <dbReference type="EMBL" id="GBP77206.1"/>
    </source>
</evidence>
<reference evidence="1 2" key="1">
    <citation type="journal article" date="2019" name="Commun. Biol.">
        <title>The bagworm genome reveals a unique fibroin gene that provides high tensile strength.</title>
        <authorList>
            <person name="Kono N."/>
            <person name="Nakamura H."/>
            <person name="Ohtoshi R."/>
            <person name="Tomita M."/>
            <person name="Numata K."/>
            <person name="Arakawa K."/>
        </authorList>
    </citation>
    <scope>NUCLEOTIDE SEQUENCE [LARGE SCALE GENOMIC DNA]</scope>
</reference>
<dbReference type="AlphaFoldDB" id="A0A4C1YLZ2"/>
<name>A0A4C1YLZ2_EUMVA</name>
<comment type="caution">
    <text evidence="1">The sequence shown here is derived from an EMBL/GenBank/DDBJ whole genome shotgun (WGS) entry which is preliminary data.</text>
</comment>
<proteinExistence type="predicted"/>
<protein>
    <submittedName>
        <fullName evidence="1">Uncharacterized protein</fullName>
    </submittedName>
</protein>
<dbReference type="EMBL" id="BGZK01001322">
    <property type="protein sequence ID" value="GBP77206.1"/>
    <property type="molecule type" value="Genomic_DNA"/>
</dbReference>
<keyword evidence="2" id="KW-1185">Reference proteome</keyword>
<gene>
    <name evidence="1" type="ORF">EVAR_56942_1</name>
</gene>
<sequence length="151" mass="16332">MLDTNSTHNPFLLKRVGSSDSGFLPRSWFTVAVLSHFANDSSKDALRPPGLACASLALPVPLPLPLIAVAKPVGFSYCHSRLHGHTLIVSFLVGRSLGASLLPHSIGNDIHSVLALSGIAVSYLINAIHFNRSEIDQLSKHYKIMRSLLIE</sequence>